<dbReference type="Proteomes" id="UP000193560">
    <property type="component" value="Unassembled WGS sequence"/>
</dbReference>
<dbReference type="InterPro" id="IPR006266">
    <property type="entry name" value="UMP_CMP_kinase"/>
</dbReference>
<evidence type="ECO:0000256" key="7">
    <source>
        <dbReference type="ARBA" id="ARBA00023242"/>
    </source>
</evidence>
<feature type="binding site" evidence="9">
    <location>
        <position position="201"/>
    </location>
    <ligand>
        <name>a ribonucleoside 5'-phosphate</name>
        <dbReference type="ChEBI" id="CHEBI:58043"/>
    </ligand>
</feature>
<keyword evidence="13" id="KW-1185">Reference proteome</keyword>
<evidence type="ECO:0000256" key="8">
    <source>
        <dbReference type="ARBA" id="ARBA00048116"/>
    </source>
</evidence>
<dbReference type="Pfam" id="PF00406">
    <property type="entry name" value="ADK"/>
    <property type="match status" value="1"/>
</dbReference>
<evidence type="ECO:0000313" key="13">
    <source>
        <dbReference type="Proteomes" id="UP000193560"/>
    </source>
</evidence>
<evidence type="ECO:0000256" key="4">
    <source>
        <dbReference type="ARBA" id="ARBA00022777"/>
    </source>
</evidence>
<proteinExistence type="inferred from homology"/>
<feature type="binding site" evidence="9">
    <location>
        <position position="141"/>
    </location>
    <ligand>
        <name>a ribonucleoside 5'-phosphate</name>
        <dbReference type="ChEBI" id="CHEBI:58043"/>
    </ligand>
</feature>
<keyword evidence="7 9" id="KW-0539">Nucleus</keyword>
<feature type="transmembrane region" description="Helical" evidence="11">
    <location>
        <begin position="44"/>
        <end position="62"/>
    </location>
</feature>
<evidence type="ECO:0000256" key="3">
    <source>
        <dbReference type="ARBA" id="ARBA00022741"/>
    </source>
</evidence>
<gene>
    <name evidence="12" type="ORF">BCR42DRAFT_491469</name>
</gene>
<evidence type="ECO:0000256" key="11">
    <source>
        <dbReference type="SAM" id="Phobius"/>
    </source>
</evidence>
<dbReference type="CDD" id="cd01428">
    <property type="entry name" value="ADK"/>
    <property type="match status" value="1"/>
</dbReference>
<dbReference type="InterPro" id="IPR000850">
    <property type="entry name" value="Adenylat/UMP-CMP_kin"/>
</dbReference>
<dbReference type="GO" id="GO:0005524">
    <property type="term" value="F:ATP binding"/>
    <property type="evidence" value="ECO:0007669"/>
    <property type="project" value="UniProtKB-KW"/>
</dbReference>
<sequence>MFRTIFQRTTPVIRSQASRWSLKQIAPSPRRHYTSGKPAGSPSIPAMLAVASMGFAAYYTLVKSREGQPLPRRQQSNQPESSKAPQTQVSTENELPVPAFTTDQVTVVFVLGGPGAGKGTQCDRLKKDYDFVHLSAGDLLREEQNREGSKYGELIKHYIKEGLIVPMEVTIALLEQAMRESMEKDNKHRFLIDGFPRKMDQALKFEEAVVPSKMVLYFECPEQVMLERLLKRGESSGRSDDNIDSIKKRFRVFKETSFPVIEAFEKENKVKTVSCVKPVDEVYQEVRVVFDKMFEK</sequence>
<comment type="catalytic activity">
    <reaction evidence="8 9">
        <text>UMP + ATP = UDP + ADP</text>
        <dbReference type="Rhea" id="RHEA:24400"/>
        <dbReference type="ChEBI" id="CHEBI:30616"/>
        <dbReference type="ChEBI" id="CHEBI:57865"/>
        <dbReference type="ChEBI" id="CHEBI:58223"/>
        <dbReference type="ChEBI" id="CHEBI:456216"/>
        <dbReference type="EC" id="2.7.4.14"/>
    </reaction>
</comment>
<keyword evidence="1 9" id="KW-0963">Cytoplasm</keyword>
<feature type="binding site" evidence="9">
    <location>
        <position position="232"/>
    </location>
    <ligand>
        <name>ATP</name>
        <dbReference type="ChEBI" id="CHEBI:30616"/>
    </ligand>
</feature>
<reference evidence="12 13" key="1">
    <citation type="submission" date="2016-07" db="EMBL/GenBank/DDBJ databases">
        <title>Pervasive Adenine N6-methylation of Active Genes in Fungi.</title>
        <authorList>
            <consortium name="DOE Joint Genome Institute"/>
            <person name="Mondo S.J."/>
            <person name="Dannebaum R.O."/>
            <person name="Kuo R.C."/>
            <person name="Labutti K."/>
            <person name="Haridas S."/>
            <person name="Kuo A."/>
            <person name="Salamov A."/>
            <person name="Ahrendt S.R."/>
            <person name="Lipzen A."/>
            <person name="Sullivan W."/>
            <person name="Andreopoulos W.B."/>
            <person name="Clum A."/>
            <person name="Lindquist E."/>
            <person name="Daum C."/>
            <person name="Ramamoorthy G.K."/>
            <person name="Gryganskyi A."/>
            <person name="Culley D."/>
            <person name="Magnuson J.K."/>
            <person name="James T.Y."/>
            <person name="O'Malley M.A."/>
            <person name="Stajich J.E."/>
            <person name="Spatafora J.W."/>
            <person name="Visel A."/>
            <person name="Grigoriev I.V."/>
        </authorList>
    </citation>
    <scope>NUCLEOTIDE SEQUENCE [LARGE SCALE GENOMIC DNA]</scope>
    <source>
        <strain evidence="12 13">NRRL 1336</strain>
    </source>
</reference>
<comment type="function">
    <text evidence="9">Catalyzes the phosphorylation of pyrimidine nucleoside monophosphates at the expense of ATP. Plays an important role in de novo pyrimidine nucleotide biosynthesis. Has preference for UMP and dUMP as phosphate acceptors, but can also use CMP, dCMP and AMP.</text>
</comment>
<dbReference type="PROSITE" id="PS00113">
    <property type="entry name" value="ADENYLATE_KINASE"/>
    <property type="match status" value="1"/>
</dbReference>
<dbReference type="GO" id="GO:0005737">
    <property type="term" value="C:cytoplasm"/>
    <property type="evidence" value="ECO:0007669"/>
    <property type="project" value="UniProtKB-SubCell"/>
</dbReference>
<comment type="domain">
    <text evidence="9">Consists of three domains, a large central CORE domain and two small peripheral domains, NMPbind and LID, which undergo movements during catalysis. The LID domain closes over the site of phosphoryl transfer upon ATP binding. Assembling and dissambling the active center during each catalytic cycle provides an effective means to prevent ATP hydrolysis.</text>
</comment>
<evidence type="ECO:0000256" key="9">
    <source>
        <dbReference type="HAMAP-Rule" id="MF_03172"/>
    </source>
</evidence>
<feature type="binding site" evidence="9">
    <location>
        <position position="249"/>
    </location>
    <ligand>
        <name>a ribonucleoside 5'-phosphate</name>
        <dbReference type="ChEBI" id="CHEBI:58043"/>
    </ligand>
</feature>
<keyword evidence="3 9" id="KW-0547">Nucleotide-binding</keyword>
<feature type="region of interest" description="NMPbind" evidence="9">
    <location>
        <begin position="135"/>
        <end position="165"/>
    </location>
</feature>
<keyword evidence="5 9" id="KW-0067">ATP-binding</keyword>
<dbReference type="GO" id="GO:0005634">
    <property type="term" value="C:nucleus"/>
    <property type="evidence" value="ECO:0007669"/>
    <property type="project" value="UniProtKB-SubCell"/>
</dbReference>
<dbReference type="AlphaFoldDB" id="A0A1X2IIK5"/>
<dbReference type="HAMAP" id="MF_03172">
    <property type="entry name" value="Adenylate_kinase_UMP_CMP_kin"/>
    <property type="match status" value="1"/>
</dbReference>
<dbReference type="SUPFAM" id="SSF52540">
    <property type="entry name" value="P-loop containing nucleoside triphosphate hydrolases"/>
    <property type="match status" value="1"/>
</dbReference>
<dbReference type="GO" id="GO:0033862">
    <property type="term" value="F:UMP kinase activity"/>
    <property type="evidence" value="ECO:0007669"/>
    <property type="project" value="RHEA"/>
</dbReference>
<keyword evidence="6 9" id="KW-0665">Pyrimidine biosynthesis</keyword>
<feature type="region of interest" description="Disordered" evidence="10">
    <location>
        <begin position="67"/>
        <end position="96"/>
    </location>
</feature>
<dbReference type="NCBIfam" id="TIGR01359">
    <property type="entry name" value="UMP_CMP_kin_fam"/>
    <property type="match status" value="1"/>
</dbReference>
<feature type="binding site" evidence="9">
    <location>
        <position position="277"/>
    </location>
    <ligand>
        <name>ATP</name>
        <dbReference type="ChEBI" id="CHEBI:30616"/>
    </ligand>
</feature>
<keyword evidence="11" id="KW-1133">Transmembrane helix</keyword>
<dbReference type="EMBL" id="MCGE01000011">
    <property type="protein sequence ID" value="ORZ16426.1"/>
    <property type="molecule type" value="Genomic_DNA"/>
</dbReference>
<comment type="caution">
    <text evidence="12">The sequence shown here is derived from an EMBL/GenBank/DDBJ whole genome shotgun (WGS) entry which is preliminary data.</text>
</comment>
<accession>A0A1X2IIK5</accession>
<dbReference type="STRING" id="90262.A0A1X2IIK5"/>
<evidence type="ECO:0000256" key="10">
    <source>
        <dbReference type="SAM" id="MobiDB-lite"/>
    </source>
</evidence>
<feature type="binding site" evidence="9">
    <location>
        <begin position="163"/>
        <end position="165"/>
    </location>
    <ligand>
        <name>a ribonucleoside 5'-phosphate</name>
        <dbReference type="ChEBI" id="CHEBI:58043"/>
    </ligand>
</feature>
<evidence type="ECO:0000256" key="6">
    <source>
        <dbReference type="ARBA" id="ARBA00022975"/>
    </source>
</evidence>
<dbReference type="InterPro" id="IPR027417">
    <property type="entry name" value="P-loop_NTPase"/>
</dbReference>
<keyword evidence="11" id="KW-0812">Transmembrane</keyword>
<dbReference type="InterPro" id="IPR033690">
    <property type="entry name" value="Adenylat_kinase_CS"/>
</dbReference>
<evidence type="ECO:0000256" key="1">
    <source>
        <dbReference type="ARBA" id="ARBA00022490"/>
    </source>
</evidence>
<comment type="cofactor">
    <cofactor evidence="9">
        <name>Mg(2+)</name>
        <dbReference type="ChEBI" id="CHEBI:18420"/>
    </cofactor>
    <text evidence="9">Binds 1 Mg(2+) ion per monomer.</text>
</comment>
<feature type="compositionally biased region" description="Polar residues" evidence="10">
    <location>
        <begin position="73"/>
        <end position="93"/>
    </location>
</feature>
<evidence type="ECO:0000313" key="12">
    <source>
        <dbReference type="EMBL" id="ORZ16426.1"/>
    </source>
</evidence>
<dbReference type="GO" id="GO:0006207">
    <property type="term" value="P:'de novo' pyrimidine nucleobase biosynthetic process"/>
    <property type="evidence" value="ECO:0007669"/>
    <property type="project" value="InterPro"/>
</dbReference>
<comment type="similarity">
    <text evidence="9">Belongs to the adenylate kinase family. UMP-CMP kinase subfamily.</text>
</comment>
<dbReference type="FunFam" id="3.40.50.300:FF:000315">
    <property type="entry name" value="Adenylate kinase 1"/>
    <property type="match status" value="1"/>
</dbReference>
<dbReference type="HAMAP" id="MF_00235">
    <property type="entry name" value="Adenylate_kinase_Adk"/>
    <property type="match status" value="1"/>
</dbReference>
<evidence type="ECO:0000256" key="2">
    <source>
        <dbReference type="ARBA" id="ARBA00022679"/>
    </source>
</evidence>
<dbReference type="OrthoDB" id="442176at2759"/>
<dbReference type="GO" id="GO:0006221">
    <property type="term" value="P:pyrimidine nucleotide biosynthetic process"/>
    <property type="evidence" value="ECO:0007669"/>
    <property type="project" value="UniProtKB-UniRule"/>
</dbReference>
<feature type="binding site" evidence="9">
    <location>
        <position position="238"/>
    </location>
    <ligand>
        <name>a ribonucleoside 5'-phosphate</name>
        <dbReference type="ChEBI" id="CHEBI:58043"/>
    </ligand>
</feature>
<comment type="subcellular location">
    <subcellularLocation>
        <location evidence="9">Cytoplasm</location>
    </subcellularLocation>
    <subcellularLocation>
        <location evidence="9">Nucleus</location>
    </subcellularLocation>
    <text evidence="9">Predominantly cytoplasmic.</text>
</comment>
<feature type="binding site" evidence="9">
    <location>
        <begin position="194"/>
        <end position="197"/>
    </location>
    <ligand>
        <name>a ribonucleoside 5'-phosphate</name>
        <dbReference type="ChEBI" id="CHEBI:58043"/>
    </ligand>
</feature>
<name>A0A1X2IIK5_9FUNG</name>
<feature type="binding site" evidence="9">
    <location>
        <begin position="115"/>
        <end position="120"/>
    </location>
    <ligand>
        <name>ATP</name>
        <dbReference type="ChEBI" id="CHEBI:30616"/>
    </ligand>
</feature>
<dbReference type="PANTHER" id="PTHR23359">
    <property type="entry name" value="NUCLEOTIDE KINASE"/>
    <property type="match status" value="1"/>
</dbReference>
<keyword evidence="2 9" id="KW-0808">Transferase</keyword>
<evidence type="ECO:0000256" key="5">
    <source>
        <dbReference type="ARBA" id="ARBA00022840"/>
    </source>
</evidence>
<keyword evidence="4 9" id="KW-0418">Kinase</keyword>
<protein>
    <recommendedName>
        <fullName evidence="9">Uridylate kinase</fullName>
        <shortName evidence="9">UK</shortName>
        <ecNumber evidence="9">2.7.4.14</ecNumber>
    </recommendedName>
    <alternativeName>
        <fullName evidence="9">ATP:UMP phosphotransferase</fullName>
    </alternativeName>
    <alternativeName>
        <fullName evidence="9">Deoxycytidylate kinase</fullName>
        <shortName evidence="9">CK</shortName>
        <shortName evidence="9">dCMP kinase</shortName>
    </alternativeName>
    <alternativeName>
        <fullName evidence="9">Uridine monophosphate kinase</fullName>
        <shortName evidence="9">UMP kinase</shortName>
        <shortName evidence="9">UMPK</shortName>
    </alternativeName>
</protein>
<organism evidence="12 13">
    <name type="scientific">Absidia repens</name>
    <dbReference type="NCBI Taxonomy" id="90262"/>
    <lineage>
        <taxon>Eukaryota</taxon>
        <taxon>Fungi</taxon>
        <taxon>Fungi incertae sedis</taxon>
        <taxon>Mucoromycota</taxon>
        <taxon>Mucoromycotina</taxon>
        <taxon>Mucoromycetes</taxon>
        <taxon>Mucorales</taxon>
        <taxon>Cunninghamellaceae</taxon>
        <taxon>Absidia</taxon>
    </lineage>
</organism>
<keyword evidence="11" id="KW-0472">Membrane</keyword>
<comment type="subunit">
    <text evidence="9">Monomer.</text>
</comment>
<dbReference type="EC" id="2.7.4.14" evidence="9"/>
<feature type="region of interest" description="LID" evidence="9">
    <location>
        <begin position="231"/>
        <end position="241"/>
    </location>
</feature>
<dbReference type="PRINTS" id="PR00094">
    <property type="entry name" value="ADENYLTKNASE"/>
</dbReference>
<dbReference type="Gene3D" id="3.40.50.300">
    <property type="entry name" value="P-loop containing nucleotide triphosphate hydrolases"/>
    <property type="match status" value="1"/>
</dbReference>